<proteinExistence type="predicted"/>
<dbReference type="SMART" id="SM00635">
    <property type="entry name" value="BID_2"/>
    <property type="match status" value="1"/>
</dbReference>
<keyword evidence="3" id="KW-1185">Reference proteome</keyword>
<evidence type="ECO:0000313" key="3">
    <source>
        <dbReference type="Proteomes" id="UP000515847"/>
    </source>
</evidence>
<dbReference type="InterPro" id="IPR012854">
    <property type="entry name" value="Cu_amine_oxidase-like_N"/>
</dbReference>
<dbReference type="OrthoDB" id="1947068at2"/>
<dbReference type="Gene3D" id="1.50.10.20">
    <property type="match status" value="1"/>
</dbReference>
<gene>
    <name evidence="2" type="ORF">BR63_05550</name>
</gene>
<evidence type="ECO:0000259" key="1">
    <source>
        <dbReference type="SMART" id="SM00635"/>
    </source>
</evidence>
<dbReference type="Pfam" id="PF07833">
    <property type="entry name" value="Cu_amine_oxidN1"/>
    <property type="match status" value="1"/>
</dbReference>
<dbReference type="SUPFAM" id="SSF48239">
    <property type="entry name" value="Terpenoid cyclases/Protein prenyltransferases"/>
    <property type="match status" value="1"/>
</dbReference>
<dbReference type="Gene3D" id="3.30.457.10">
    <property type="entry name" value="Copper amine oxidase-like, N-terminal domain"/>
    <property type="match status" value="2"/>
</dbReference>
<dbReference type="SUPFAM" id="SSF55383">
    <property type="entry name" value="Copper amine oxidase, domain N"/>
    <property type="match status" value="2"/>
</dbReference>
<dbReference type="Proteomes" id="UP000515847">
    <property type="component" value="Chromosome"/>
</dbReference>
<dbReference type="InterPro" id="IPR003343">
    <property type="entry name" value="Big_2"/>
</dbReference>
<dbReference type="Pfam" id="PF02368">
    <property type="entry name" value="Big_2"/>
    <property type="match status" value="1"/>
</dbReference>
<dbReference type="InterPro" id="IPR027954">
    <property type="entry name" value="Transcobalamin-like_C"/>
</dbReference>
<dbReference type="Pfam" id="PF14478">
    <property type="entry name" value="DUF4430"/>
    <property type="match status" value="1"/>
</dbReference>
<dbReference type="EMBL" id="CP045798">
    <property type="protein sequence ID" value="QNB45823.1"/>
    <property type="molecule type" value="Genomic_DNA"/>
</dbReference>
<protein>
    <submittedName>
        <fullName evidence="2">DUF4430 domain-containing protein</fullName>
    </submittedName>
</protein>
<dbReference type="SUPFAM" id="SSF49373">
    <property type="entry name" value="Invasin/intimin cell-adhesion fragments"/>
    <property type="match status" value="1"/>
</dbReference>
<dbReference type="InterPro" id="IPR008964">
    <property type="entry name" value="Invasin/intimin_cell_adhesion"/>
</dbReference>
<dbReference type="InterPro" id="IPR008930">
    <property type="entry name" value="Terpenoid_cyclase/PrenylTrfase"/>
</dbReference>
<dbReference type="Gene3D" id="2.60.40.1080">
    <property type="match status" value="1"/>
</dbReference>
<dbReference type="AlphaFoldDB" id="A0A7G6E169"/>
<reference evidence="2 3" key="1">
    <citation type="journal article" date="2019" name="Front. Microbiol.">
        <title>Thermoanaerosceptrum fracticalcis gen. nov. sp. nov., a Novel Fumarate-Fermenting Microorganism From a Deep Fractured Carbonate Aquifer of the US Great Basin.</title>
        <authorList>
            <person name="Hamilton-Brehm S.D."/>
            <person name="Stewart L.E."/>
            <person name="Zavarin M."/>
            <person name="Caldwell M."/>
            <person name="Lawson P.A."/>
            <person name="Onstott T.C."/>
            <person name="Grzymski J."/>
            <person name="Neveux I."/>
            <person name="Lollar B.S."/>
            <person name="Russell C.E."/>
            <person name="Moser D.P."/>
        </authorList>
    </citation>
    <scope>NUCLEOTIDE SEQUENCE [LARGE SCALE GENOMIC DNA]</scope>
    <source>
        <strain evidence="2 3">DRI-13</strain>
    </source>
</reference>
<feature type="domain" description="BIG2" evidence="1">
    <location>
        <begin position="335"/>
        <end position="416"/>
    </location>
</feature>
<name>A0A7G6E169_THEFR</name>
<organism evidence="2 3">
    <name type="scientific">Thermanaerosceptrum fracticalcis</name>
    <dbReference type="NCBI Taxonomy" id="1712410"/>
    <lineage>
        <taxon>Bacteria</taxon>
        <taxon>Bacillati</taxon>
        <taxon>Bacillota</taxon>
        <taxon>Clostridia</taxon>
        <taxon>Eubacteriales</taxon>
        <taxon>Peptococcaceae</taxon>
        <taxon>Thermanaerosceptrum</taxon>
    </lineage>
</organism>
<sequence>MNIFTKKTHRYLVSKLLLIFFIATLLLPAWPLLFSGLDNGKAVAAEVYDNLALKAARNNYNLHQGGQAVDGGWGNFGAYDAYILTQAGADVGTWVYNGTSFKDSVLSLIDATIANEGKENQSSAKRVAHEYLAAKAFGDARATQLLNILKNRQTAGGNGSFDNNAFSDLPAFESLGRAGDMAEIDAAAVITYILSCQDGGTGAWTSTWNDFQATAQAVRALEYLKPLAGGQADAVQTAIDKGIAWLRALQKDDGSFQDAGGFDDPLVDTAETILTLNCLGMDPAVWTVGGKSAVDYMRDSALNEDGTFGTSKNLMDNTWALDAYRVLGGNISPDAVLSLRVTPASANIVAGGSQQYTAQIYKLNGTNEDVSAAADWSVNNSSIATVNNRGLVTGVAAGNTVITATYQGVSGTADVSVAGGGNNGGNNDQQGIRVTIKVIGRSGETLFGPSTVTLRESDRWGVTALGALDKTGLSYNDANPSYIDTIAGQGPQGMNGWMYKVNGVVPGVPAKDYPVANNDLVVWWYSTSPTEISGVSSNTKENPNILDDKKLSDTIQQTGQARLNLAEKTDGKGKLSPHTIVGLANDNKPLTIESKGLQVEFAPQSLITEELMKVLEDKNAALEIGAREVSGAEKQEILSKASVGESTGLFDIGAKIVDLTAQIIRTSNDGTVNTDVIKNFQEPVKVTIDLSGSVLNQEDIAKLTGIRYEKDAQGNVKPVKLGGAYDSEKKTFTFYSDKFSLYGVVKAKDLKKISLGVNKLTTTVNGKTIWLDIPPVILGNRTMVPLRFIGENLGAEVEWIAETKTVEMMLDGKKVTLVIGETGPGLDTPATIITGRTLVPIRYVSESLGAYVTWFPSSRMVEIVK</sequence>
<dbReference type="KEGG" id="tfr:BR63_05550"/>
<dbReference type="RefSeq" id="WP_081908246.1">
    <property type="nucleotide sequence ID" value="NZ_CP045798.1"/>
</dbReference>
<dbReference type="InterPro" id="IPR036582">
    <property type="entry name" value="Mao_N_sf"/>
</dbReference>
<evidence type="ECO:0000313" key="2">
    <source>
        <dbReference type="EMBL" id="QNB45823.1"/>
    </source>
</evidence>
<accession>A0A7G6E169</accession>